<keyword evidence="3 6" id="KW-0812">Transmembrane</keyword>
<dbReference type="GO" id="GO:0016020">
    <property type="term" value="C:membrane"/>
    <property type="evidence" value="ECO:0007669"/>
    <property type="project" value="UniProtKB-SubCell"/>
</dbReference>
<protein>
    <recommendedName>
        <fullName evidence="7">EamA domain-containing protein</fullName>
    </recommendedName>
</protein>
<organism evidence="8 9">
    <name type="scientific">Candidatus Uhrbacteria bacterium RIFCSPLOWO2_01_FULL_47_25</name>
    <dbReference type="NCBI Taxonomy" id="1802402"/>
    <lineage>
        <taxon>Bacteria</taxon>
        <taxon>Candidatus Uhriibacteriota</taxon>
    </lineage>
</organism>
<dbReference type="InterPro" id="IPR050638">
    <property type="entry name" value="AA-Vitamin_Transporters"/>
</dbReference>
<feature type="transmembrane region" description="Helical" evidence="6">
    <location>
        <begin position="44"/>
        <end position="64"/>
    </location>
</feature>
<dbReference type="EMBL" id="MGEK01000017">
    <property type="protein sequence ID" value="OGL82569.1"/>
    <property type="molecule type" value="Genomic_DNA"/>
</dbReference>
<dbReference type="InterPro" id="IPR037185">
    <property type="entry name" value="EmrE-like"/>
</dbReference>
<evidence type="ECO:0000313" key="9">
    <source>
        <dbReference type="Proteomes" id="UP000176846"/>
    </source>
</evidence>
<evidence type="ECO:0000313" key="8">
    <source>
        <dbReference type="EMBL" id="OGL82569.1"/>
    </source>
</evidence>
<feature type="transmembrane region" description="Helical" evidence="6">
    <location>
        <begin position="134"/>
        <end position="155"/>
    </location>
</feature>
<dbReference type="PANTHER" id="PTHR32322">
    <property type="entry name" value="INNER MEMBRANE TRANSPORTER"/>
    <property type="match status" value="1"/>
</dbReference>
<evidence type="ECO:0000256" key="4">
    <source>
        <dbReference type="ARBA" id="ARBA00022989"/>
    </source>
</evidence>
<feature type="transmembrane region" description="Helical" evidence="6">
    <location>
        <begin position="201"/>
        <end position="219"/>
    </location>
</feature>
<reference evidence="8 9" key="1">
    <citation type="journal article" date="2016" name="Nat. Commun.">
        <title>Thousands of microbial genomes shed light on interconnected biogeochemical processes in an aquifer system.</title>
        <authorList>
            <person name="Anantharaman K."/>
            <person name="Brown C.T."/>
            <person name="Hug L.A."/>
            <person name="Sharon I."/>
            <person name="Castelle C.J."/>
            <person name="Probst A.J."/>
            <person name="Thomas B.C."/>
            <person name="Singh A."/>
            <person name="Wilkins M.J."/>
            <person name="Karaoz U."/>
            <person name="Brodie E.L."/>
            <person name="Williams K.H."/>
            <person name="Hubbard S.S."/>
            <person name="Banfield J.F."/>
        </authorList>
    </citation>
    <scope>NUCLEOTIDE SEQUENCE [LARGE SCALE GENOMIC DNA]</scope>
</reference>
<comment type="caution">
    <text evidence="8">The sequence shown here is derived from an EMBL/GenBank/DDBJ whole genome shotgun (WGS) entry which is preliminary data.</text>
</comment>
<evidence type="ECO:0000256" key="5">
    <source>
        <dbReference type="ARBA" id="ARBA00023136"/>
    </source>
</evidence>
<evidence type="ECO:0000256" key="2">
    <source>
        <dbReference type="ARBA" id="ARBA00007362"/>
    </source>
</evidence>
<feature type="transmembrane region" description="Helical" evidence="6">
    <location>
        <begin position="262"/>
        <end position="282"/>
    </location>
</feature>
<dbReference type="Proteomes" id="UP000176846">
    <property type="component" value="Unassembled WGS sequence"/>
</dbReference>
<feature type="transmembrane region" description="Helical" evidence="6">
    <location>
        <begin position="231"/>
        <end position="250"/>
    </location>
</feature>
<evidence type="ECO:0000256" key="3">
    <source>
        <dbReference type="ARBA" id="ARBA00022692"/>
    </source>
</evidence>
<keyword evidence="5 6" id="KW-0472">Membrane</keyword>
<proteinExistence type="inferred from homology"/>
<dbReference type="AlphaFoldDB" id="A0A1F7UWB6"/>
<dbReference type="PANTHER" id="PTHR32322:SF2">
    <property type="entry name" value="EAMA DOMAIN-CONTAINING PROTEIN"/>
    <property type="match status" value="1"/>
</dbReference>
<sequence>MVNQEGGKTHFIGIGPFFVMLAAVLWALDALLRTELTKTIPSVWIVFIEHLVGFVLLSPIFFSSISKLKDLKRNDWLAAIGLTIVSSVLGTVLFTEALARSFANYDFATPILLQKMQPVFVIALAALFLRERLFFRFIVLVPVALVGSYLVSFGVQPIKLEFTGKELVYVLALGAAFAWGAGTILSKTLLRKLGFAEATALRFLLAIPLSLVMALALGQNYSLASLKAGEFFRFVIIAFTTGAGAVLIYYRGLQQTEAKVATIAELVFPAVTLAIAISRFNPYGAPQVLSLANIFGIIILFCAVIAISFDRPLPSVVEKESS</sequence>
<name>A0A1F7UWB6_9BACT</name>
<feature type="transmembrane region" description="Helical" evidence="6">
    <location>
        <begin position="288"/>
        <end position="309"/>
    </location>
</feature>
<evidence type="ECO:0000259" key="7">
    <source>
        <dbReference type="Pfam" id="PF00892"/>
    </source>
</evidence>
<evidence type="ECO:0000256" key="1">
    <source>
        <dbReference type="ARBA" id="ARBA00004141"/>
    </source>
</evidence>
<accession>A0A1F7UWB6</accession>
<comment type="subcellular location">
    <subcellularLocation>
        <location evidence="1">Membrane</location>
        <topology evidence="1">Multi-pass membrane protein</topology>
    </subcellularLocation>
</comment>
<dbReference type="SUPFAM" id="SSF103481">
    <property type="entry name" value="Multidrug resistance efflux transporter EmrE"/>
    <property type="match status" value="2"/>
</dbReference>
<feature type="transmembrane region" description="Helical" evidence="6">
    <location>
        <begin position="76"/>
        <end position="95"/>
    </location>
</feature>
<feature type="transmembrane region" description="Helical" evidence="6">
    <location>
        <begin position="167"/>
        <end position="189"/>
    </location>
</feature>
<feature type="domain" description="EamA" evidence="7">
    <location>
        <begin position="169"/>
        <end position="308"/>
    </location>
</feature>
<dbReference type="InterPro" id="IPR000620">
    <property type="entry name" value="EamA_dom"/>
</dbReference>
<comment type="similarity">
    <text evidence="2">Belongs to the EamA transporter family.</text>
</comment>
<feature type="transmembrane region" description="Helical" evidence="6">
    <location>
        <begin position="12"/>
        <end position="32"/>
    </location>
</feature>
<evidence type="ECO:0000256" key="6">
    <source>
        <dbReference type="SAM" id="Phobius"/>
    </source>
</evidence>
<feature type="domain" description="EamA" evidence="7">
    <location>
        <begin position="14"/>
        <end position="152"/>
    </location>
</feature>
<keyword evidence="4 6" id="KW-1133">Transmembrane helix</keyword>
<gene>
    <name evidence="8" type="ORF">A2936_01570</name>
</gene>
<feature type="transmembrane region" description="Helical" evidence="6">
    <location>
        <begin position="107"/>
        <end position="129"/>
    </location>
</feature>
<dbReference type="Pfam" id="PF00892">
    <property type="entry name" value="EamA"/>
    <property type="match status" value="2"/>
</dbReference>